<comment type="similarity">
    <text evidence="1">Belongs to the serpin family.</text>
</comment>
<dbReference type="InterPro" id="IPR042185">
    <property type="entry name" value="Serpin_sf_2"/>
</dbReference>
<dbReference type="GO" id="GO:0005615">
    <property type="term" value="C:extracellular space"/>
    <property type="evidence" value="ECO:0007669"/>
    <property type="project" value="InterPro"/>
</dbReference>
<proteinExistence type="inferred from homology"/>
<organism evidence="4 5">
    <name type="scientific">Ceratitis capitata</name>
    <name type="common">Mediterranean fruit fly</name>
    <name type="synonym">Tephritis capitata</name>
    <dbReference type="NCBI Taxonomy" id="7213"/>
    <lineage>
        <taxon>Eukaryota</taxon>
        <taxon>Metazoa</taxon>
        <taxon>Ecdysozoa</taxon>
        <taxon>Arthropoda</taxon>
        <taxon>Hexapoda</taxon>
        <taxon>Insecta</taxon>
        <taxon>Pterygota</taxon>
        <taxon>Neoptera</taxon>
        <taxon>Endopterygota</taxon>
        <taxon>Diptera</taxon>
        <taxon>Brachycera</taxon>
        <taxon>Muscomorpha</taxon>
        <taxon>Tephritoidea</taxon>
        <taxon>Tephritidae</taxon>
        <taxon>Ceratitis</taxon>
        <taxon>Ceratitis</taxon>
    </lineage>
</organism>
<keyword evidence="2" id="KW-0732">Signal</keyword>
<dbReference type="PANTHER" id="PTHR11461">
    <property type="entry name" value="SERINE PROTEASE INHIBITOR, SERPIN"/>
    <property type="match status" value="1"/>
</dbReference>
<accession>A0A811VB00</accession>
<keyword evidence="5" id="KW-1185">Reference proteome</keyword>
<dbReference type="AlphaFoldDB" id="A0A811VB00"/>
<name>A0A811VB00_CERCA</name>
<dbReference type="InterPro" id="IPR023796">
    <property type="entry name" value="Serpin_dom"/>
</dbReference>
<evidence type="ECO:0000259" key="3">
    <source>
        <dbReference type="Pfam" id="PF00079"/>
    </source>
</evidence>
<feature type="signal peptide" evidence="2">
    <location>
        <begin position="1"/>
        <end position="17"/>
    </location>
</feature>
<gene>
    <name evidence="4" type="ORF">CCAP1982_LOCUS21503</name>
</gene>
<dbReference type="Gene3D" id="2.30.39.10">
    <property type="entry name" value="Alpha-1-antitrypsin, domain 1"/>
    <property type="match status" value="1"/>
</dbReference>
<dbReference type="Pfam" id="PF00079">
    <property type="entry name" value="Serpin"/>
    <property type="match status" value="1"/>
</dbReference>
<sequence>MRGIFLALIIGLAAAQAERLYSQSIIYTNSTSRAEANHNMTHNKICTPEQKHNPRKFYRSAQHTEVVQPCRLIASSIRHERATYYGVEVEGIDFNSPPAAASNEQTQAMLVGAIHFKAKWAKEFSKRDTEKQNFYVTPTRSISVDMMYADDTFRYSEFPELDAAGLELQYANSNISMMILLPKKRNGLAEMEQRLRIPI</sequence>
<evidence type="ECO:0000313" key="5">
    <source>
        <dbReference type="Proteomes" id="UP000606786"/>
    </source>
</evidence>
<evidence type="ECO:0000313" key="4">
    <source>
        <dbReference type="EMBL" id="CAD7013438.1"/>
    </source>
</evidence>
<dbReference type="PANTHER" id="PTHR11461:SF211">
    <property type="entry name" value="GH10112P-RELATED"/>
    <property type="match status" value="1"/>
</dbReference>
<evidence type="ECO:0000256" key="1">
    <source>
        <dbReference type="ARBA" id="ARBA00009500"/>
    </source>
</evidence>
<dbReference type="SUPFAM" id="SSF56574">
    <property type="entry name" value="Serpins"/>
    <property type="match status" value="1"/>
</dbReference>
<dbReference type="GO" id="GO:0004867">
    <property type="term" value="F:serine-type endopeptidase inhibitor activity"/>
    <property type="evidence" value="ECO:0007669"/>
    <property type="project" value="InterPro"/>
</dbReference>
<protein>
    <submittedName>
        <fullName evidence="4">(Mediterranean fruit fly) hypothetical protein</fullName>
    </submittedName>
</protein>
<dbReference type="OrthoDB" id="671595at2759"/>
<dbReference type="InterPro" id="IPR036186">
    <property type="entry name" value="Serpin_sf"/>
</dbReference>
<dbReference type="Proteomes" id="UP000606786">
    <property type="component" value="Unassembled WGS sequence"/>
</dbReference>
<reference evidence="4" key="1">
    <citation type="submission" date="2020-11" db="EMBL/GenBank/DDBJ databases">
        <authorList>
            <person name="Whitehead M."/>
        </authorList>
    </citation>
    <scope>NUCLEOTIDE SEQUENCE</scope>
    <source>
        <strain evidence="4">EGII</strain>
    </source>
</reference>
<feature type="domain" description="Serpin" evidence="3">
    <location>
        <begin position="103"/>
        <end position="195"/>
    </location>
</feature>
<evidence type="ECO:0000256" key="2">
    <source>
        <dbReference type="SAM" id="SignalP"/>
    </source>
</evidence>
<comment type="caution">
    <text evidence="4">The sequence shown here is derived from an EMBL/GenBank/DDBJ whole genome shotgun (WGS) entry which is preliminary data.</text>
</comment>
<dbReference type="EMBL" id="CAJHJT010000056">
    <property type="protein sequence ID" value="CAD7013438.1"/>
    <property type="molecule type" value="Genomic_DNA"/>
</dbReference>
<dbReference type="InterPro" id="IPR000215">
    <property type="entry name" value="Serpin_fam"/>
</dbReference>
<feature type="chain" id="PRO_5032727414" evidence="2">
    <location>
        <begin position="18"/>
        <end position="199"/>
    </location>
</feature>